<keyword evidence="2" id="KW-1185">Reference proteome</keyword>
<evidence type="ECO:0000313" key="2">
    <source>
        <dbReference type="Proteomes" id="UP000466794"/>
    </source>
</evidence>
<name>A0A7K1V1Z9_9NOCA</name>
<reference evidence="1 2" key="1">
    <citation type="submission" date="2019-12" db="EMBL/GenBank/DDBJ databases">
        <title>Nocardia sp. nov. ET3-3 isolated from soil.</title>
        <authorList>
            <person name="Kanchanasin P."/>
            <person name="Tanasupawat S."/>
            <person name="Yuki M."/>
            <person name="Kudo T."/>
        </authorList>
    </citation>
    <scope>NUCLEOTIDE SEQUENCE [LARGE SCALE GENOMIC DNA]</scope>
    <source>
        <strain evidence="1 2">ET3-3</strain>
    </source>
</reference>
<accession>A0A7K1V1Z9</accession>
<evidence type="ECO:0008006" key="3">
    <source>
        <dbReference type="Google" id="ProtNLM"/>
    </source>
</evidence>
<dbReference type="NCBIfam" id="NF047832">
    <property type="entry name" value="caspase_w_EACC1"/>
    <property type="match status" value="1"/>
</dbReference>
<comment type="caution">
    <text evidence="1">The sequence shown here is derived from an EMBL/GenBank/DDBJ whole genome shotgun (WGS) entry which is preliminary data.</text>
</comment>
<evidence type="ECO:0000313" key="1">
    <source>
        <dbReference type="EMBL" id="MVU80512.1"/>
    </source>
</evidence>
<proteinExistence type="predicted"/>
<gene>
    <name evidence="1" type="ORF">GPX89_25090</name>
</gene>
<protein>
    <recommendedName>
        <fullName evidence="3">Caspase family protein</fullName>
    </recommendedName>
</protein>
<organism evidence="1 2">
    <name type="scientific">Nocardia terrae</name>
    <dbReference type="NCBI Taxonomy" id="2675851"/>
    <lineage>
        <taxon>Bacteria</taxon>
        <taxon>Bacillati</taxon>
        <taxon>Actinomycetota</taxon>
        <taxon>Actinomycetes</taxon>
        <taxon>Mycobacteriales</taxon>
        <taxon>Nocardiaceae</taxon>
        <taxon>Nocardia</taxon>
    </lineage>
</organism>
<dbReference type="Gene3D" id="3.40.50.1460">
    <property type="match status" value="1"/>
</dbReference>
<sequence>MRRVRRPWSRCRSWTSSSGCAGQWMTLPDPEATRAVLIGTANYAPDSGFESFPEIARSLSDFAEFLRAETGIPEQHIDVVLDPSDGPTIAARITAAARDATGLLLVYYVGHGAVVDNQLHLTHTASRADEADVTALGYAIIRARIKAGARGAVVVILDCCHSGKAFGRDVLAADGEILRAATDIDGAFVLTATDEKTKFALAKGDGGRTAFTGMMLDILRTGVPTTDRYLTMSLLYRELRDRLPAASMPKPKALERGTAGRVALAVNPGWTGHPDPPSLPRVTATPYTAQVRDLTPADGLLDREPELAELAEFCWGDEPYVWWQAGPWAGKTAIMTWFALHPPPNVRVVSFFVTSRLAAQDDHNAFTDAVVEQLSALLPDEAAAVARVNTNGDALRRHLLDIAAQRAANTGGRIVLLVDGLDEDRGHPSIASLLPKNPGPGLRVIVAGRPNPGLPLDVPGNHPLHHCRRREVDRSRAAFDVIQAASLELLGILERSDVDQEILGLITAAHGLTGTELEDLTGLPPFRIARILSGPTGRTFRAQTSRFATDQIILLAHETLQRESENALGRALMDGYRHRLHDWAARYRDQGWPAETPTYLLTRYFSMLRGRGDIARMTDLALDTARHDRMLVLTGGDGIARTEIATVSGLWLAHPDPDLLTVCELAMRRRHLTQRGRDIPMWLPAGFALLGELARAQSLADGIPLRRRRVQARIAVISVQFGATDRRANRTLVDSLRGPGDRTLDDGELCSIACALVDAGDVESAEELAHEITTPWERVRILAQLVSVWWPEGRRSAVETAMTEINRHVLLVKAADRRDEILGYAVGAFADIGDVERAMSLADALLTFEDLIAARCRIARAMATRGESESARGWVHSILATAAKATAADPIGRSQVLGRIAADLVAAGFDDELREQVDDLVAQLAGCTPRAAVAVLEGLVACLVELGDAERAITLSRKFASGTEQLDLLTEALPALETTDRAAARQLAAEIEIESYRTPPDAYRRGFALHTVVRALVEAGDLPRAHAVVDRIDDMGCQFLVFTYLGTRAAESDTRAADFLDRALGTVHALLDQVETWDEQATDAFARTVLGTDWLGREHAETSPTPLAELVRSLIARGAIDRATGLAERLAPLYSIWFESADSLDRGLGELAAVFVESGRIELAARLIPTISGTLRRLTVMQLLVDRLDGDAAAPIVKPMLDDLEDEVLAGRIAEQPLHRVRLAQLSAALGDADRVARLMDGLTDVGPGAQRVVSALATARARAGAIDEAGAIAGTISDRGERIRAYGQVVAAQIRAGRETAALHTATRVRETGERIRLTAQVIPALAAKLGPAGGYTVLIEATHLLGTVERTDHRDRATAALVDAALAIGEVEHALELADGVESDLHPILLSRIVAELVRALADVPTTGQAAARARIRRILAQVWSVGRWYSALDTVARFDPELLIAIADEAVRFEAGGR</sequence>
<dbReference type="EMBL" id="WRPP01000005">
    <property type="protein sequence ID" value="MVU80512.1"/>
    <property type="molecule type" value="Genomic_DNA"/>
</dbReference>
<dbReference type="Proteomes" id="UP000466794">
    <property type="component" value="Unassembled WGS sequence"/>
</dbReference>